<accession>A0A5B1LMS0</accession>
<dbReference type="RefSeq" id="WP_149726397.1">
    <property type="nucleotide sequence ID" value="NZ_VUJV01000001.1"/>
</dbReference>
<gene>
    <name evidence="6" type="ORF">F0U44_00910</name>
</gene>
<dbReference type="PANTHER" id="PTHR43391">
    <property type="entry name" value="RETINOL DEHYDROGENASE-RELATED"/>
    <property type="match status" value="1"/>
</dbReference>
<sequence length="293" mass="31150">MTTYEINDRVALVTGAARGIGLETARQLCERGARVALVDLDPEATERAAAELGGRAIGLGADVTDTAAMESVVAEVVERFGRLDIVVANAGIAPRVATTRTMDPAEFERVINVNLLGVYRTVRPALPHVIANGGHVVVTASIYAFINGVLMAPYAMSKAGVEQFGRALRGELAQHGASASVAYFGFIDTAMTQDAFADSIAERFIATFPAFLLRKLQPSVAAAAVVAGIESRAPRIIAPRRWTAYSALRGLVNPIADRRTERNAEVQRILSDAEKQPRTPVDALTRAAQPASA</sequence>
<dbReference type="InterPro" id="IPR057326">
    <property type="entry name" value="KR_dom"/>
</dbReference>
<evidence type="ECO:0000313" key="6">
    <source>
        <dbReference type="EMBL" id="KAA1420937.1"/>
    </source>
</evidence>
<evidence type="ECO:0000256" key="3">
    <source>
        <dbReference type="RuleBase" id="RU000363"/>
    </source>
</evidence>
<dbReference type="PRINTS" id="PR00080">
    <property type="entry name" value="SDRFAMILY"/>
</dbReference>
<dbReference type="SMART" id="SM00822">
    <property type="entry name" value="PKS_KR"/>
    <property type="match status" value="1"/>
</dbReference>
<feature type="domain" description="Ketoreductase" evidence="5">
    <location>
        <begin position="9"/>
        <end position="190"/>
    </location>
</feature>
<reference evidence="6 7" key="2">
    <citation type="submission" date="2019-09" db="EMBL/GenBank/DDBJ databases">
        <authorList>
            <person name="Jin C."/>
        </authorList>
    </citation>
    <scope>NUCLEOTIDE SEQUENCE [LARGE SCALE GENOMIC DNA]</scope>
    <source>
        <strain evidence="6 7">BN130099</strain>
    </source>
</reference>
<dbReference type="PANTHER" id="PTHR43391:SF94">
    <property type="entry name" value="OXIDOREDUCTASE-RELATED"/>
    <property type="match status" value="1"/>
</dbReference>
<dbReference type="InterPro" id="IPR036291">
    <property type="entry name" value="NAD(P)-bd_dom_sf"/>
</dbReference>
<dbReference type="Gene3D" id="3.40.50.720">
    <property type="entry name" value="NAD(P)-binding Rossmann-like Domain"/>
    <property type="match status" value="1"/>
</dbReference>
<evidence type="ECO:0000256" key="4">
    <source>
        <dbReference type="SAM" id="MobiDB-lite"/>
    </source>
</evidence>
<organism evidence="6 7">
    <name type="scientific">Nocardioides humilatus</name>
    <dbReference type="NCBI Taxonomy" id="2607660"/>
    <lineage>
        <taxon>Bacteria</taxon>
        <taxon>Bacillati</taxon>
        <taxon>Actinomycetota</taxon>
        <taxon>Actinomycetes</taxon>
        <taxon>Propionibacteriales</taxon>
        <taxon>Nocardioidaceae</taxon>
        <taxon>Nocardioides</taxon>
    </lineage>
</organism>
<reference evidence="6 7" key="1">
    <citation type="submission" date="2019-09" db="EMBL/GenBank/DDBJ databases">
        <title>Nocardioides panacisoli sp. nov., isolated from the soil of a ginseng field.</title>
        <authorList>
            <person name="Cho C."/>
        </authorList>
    </citation>
    <scope>NUCLEOTIDE SEQUENCE [LARGE SCALE GENOMIC DNA]</scope>
    <source>
        <strain evidence="6 7">BN130099</strain>
    </source>
</reference>
<keyword evidence="2" id="KW-0560">Oxidoreductase</keyword>
<dbReference type="CDD" id="cd05233">
    <property type="entry name" value="SDR_c"/>
    <property type="match status" value="1"/>
</dbReference>
<comment type="caution">
    <text evidence="6">The sequence shown here is derived from an EMBL/GenBank/DDBJ whole genome shotgun (WGS) entry which is preliminary data.</text>
</comment>
<evidence type="ECO:0000259" key="5">
    <source>
        <dbReference type="SMART" id="SM00822"/>
    </source>
</evidence>
<proteinExistence type="inferred from homology"/>
<dbReference type="AlphaFoldDB" id="A0A5B1LMS0"/>
<evidence type="ECO:0000313" key="7">
    <source>
        <dbReference type="Proteomes" id="UP000325003"/>
    </source>
</evidence>
<dbReference type="PRINTS" id="PR00081">
    <property type="entry name" value="GDHRDH"/>
</dbReference>
<dbReference type="NCBIfam" id="NF004526">
    <property type="entry name" value="PRK05872.1"/>
    <property type="match status" value="1"/>
</dbReference>
<comment type="similarity">
    <text evidence="1 3">Belongs to the short-chain dehydrogenases/reductases (SDR) family.</text>
</comment>
<dbReference type="PROSITE" id="PS00061">
    <property type="entry name" value="ADH_SHORT"/>
    <property type="match status" value="1"/>
</dbReference>
<name>A0A5B1LMS0_9ACTN</name>
<dbReference type="SUPFAM" id="SSF51735">
    <property type="entry name" value="NAD(P)-binding Rossmann-fold domains"/>
    <property type="match status" value="1"/>
</dbReference>
<dbReference type="InterPro" id="IPR020904">
    <property type="entry name" value="Sc_DH/Rdtase_CS"/>
</dbReference>
<keyword evidence="7" id="KW-1185">Reference proteome</keyword>
<evidence type="ECO:0000256" key="1">
    <source>
        <dbReference type="ARBA" id="ARBA00006484"/>
    </source>
</evidence>
<dbReference type="EMBL" id="VUJV01000001">
    <property type="protein sequence ID" value="KAA1420937.1"/>
    <property type="molecule type" value="Genomic_DNA"/>
</dbReference>
<dbReference type="Pfam" id="PF00106">
    <property type="entry name" value="adh_short"/>
    <property type="match status" value="1"/>
</dbReference>
<feature type="region of interest" description="Disordered" evidence="4">
    <location>
        <begin position="269"/>
        <end position="293"/>
    </location>
</feature>
<dbReference type="GO" id="GO:0016491">
    <property type="term" value="F:oxidoreductase activity"/>
    <property type="evidence" value="ECO:0007669"/>
    <property type="project" value="UniProtKB-KW"/>
</dbReference>
<protein>
    <submittedName>
        <fullName evidence="6">SDR family NAD(P)-dependent oxidoreductase</fullName>
    </submittedName>
</protein>
<dbReference type="InterPro" id="IPR002347">
    <property type="entry name" value="SDR_fam"/>
</dbReference>
<dbReference type="Proteomes" id="UP000325003">
    <property type="component" value="Unassembled WGS sequence"/>
</dbReference>
<evidence type="ECO:0000256" key="2">
    <source>
        <dbReference type="ARBA" id="ARBA00023002"/>
    </source>
</evidence>